<dbReference type="InterPro" id="IPR027463">
    <property type="entry name" value="AcrB_DN_DC_subdom"/>
</dbReference>
<reference evidence="2 3" key="2">
    <citation type="submission" date="2020-03" db="EMBL/GenBank/DDBJ databases">
        <title>Bacillus aquiflavi sp. nov., isolated from yellow water of strong flavor Chinese baijiu in Yibin region of China.</title>
        <authorList>
            <person name="Xie J."/>
        </authorList>
    </citation>
    <scope>NUCLEOTIDE SEQUENCE [LARGE SCALE GENOMIC DNA]</scope>
    <source>
        <strain evidence="2 3">Gsoil 114</strain>
    </source>
</reference>
<keyword evidence="1" id="KW-0812">Transmembrane</keyword>
<comment type="caution">
    <text evidence="2">The sequence shown here is derived from an EMBL/GenBank/DDBJ whole genome shotgun (WGS) entry which is preliminary data.</text>
</comment>
<protein>
    <submittedName>
        <fullName evidence="2">Efflux RND transporter permease subunit</fullName>
    </submittedName>
</protein>
<keyword evidence="1" id="KW-1133">Transmembrane helix</keyword>
<feature type="transmembrane region" description="Helical" evidence="1">
    <location>
        <begin position="531"/>
        <end position="548"/>
    </location>
</feature>
<dbReference type="Gene3D" id="3.30.70.1430">
    <property type="entry name" value="Multidrug efflux transporter AcrB pore domain"/>
    <property type="match status" value="2"/>
</dbReference>
<sequence>MQRLLGFSLKNTVAITLLVIFVLIGGIYATKKIKIETYPDVSFPALFIQSTATNNSADEMEEQVTNPLEDGIKQLGGYDTLTSTSSNNTATIEVEYPYGTDMDKQKQQLQSIIDNTDLPDGTETKVQDFSLSDTAVYEGAIAQNTSNKHLQEAIEDDLVPNLKKVEGVANVTVEGEKTPEVSIAVNKNKAEQYGLTLQTIQQAIQSQDYKVSLGEIDKHDETIPLELKGTLKSIDDLKRIEIPLGTSQNNENNTQKAVMNKPKQTQNITLSDIATISQTSDQSEISRFNGKDSYLISVTKKQDANTDQVVRQVKKQMKQFSEDHKSTLYTVTDQGKEIEDSVSSLLREAGLGILFAVAVILLFLRNIRATIIAMISLPISILATIWVLKGLDYTLNIMTLGGMAVAVGRIVDDSIVVIENIFRWRQEKQSYTPKQIALYATLEVSKAVASSTIATLVVFLPLAFVSDVVGQLFRPFAISVVLSIFFSLAVSLLLIPVLGSKFFKKVSHVEKEGWISKYYEKLLRAVLRKRFIVIVVSLLLLIGSFALISKLDVAFLPAGEGNTLSAKISLPKSVNLYQADDEAKMIENYLKNQQDIDYSQVSIGVAHGLRGGQKSNNTISVNIQLKKSKNADALLDHFQRGIQDVVSKQYKDADVNVSATSQQGGVSSGNNIEIELSGGDLSKQTNAANDIIDLLNQNKQLKNISSNQSDEQKKWRLTINEEGKKDGVQYTQLMQSVKEYLSTVSVGSYDMNGTTEDVLLNYNSKMTSKEDIENIKINTQKGVQTVGDVADIKEVKTPTTIYHDNGEQVTQVTADIKGNDTAGVTKQVIKKVQALSLPKGVEVQQISGGLADIKSGFSSLGIAMGAAVVLVFLVLSVTFNGIVTPLVILSSLIFVPVGALGGLFVSGEPLSISAMIGMLMLIGIVVTNAVVLLDRVETNRKNEMPLIDAIVEAAKHRVRPILMTAFATIFALIPLSLTPETSSLLISKGLAVTVIGGLLTSTLLTLIFVPVFYSIVGKRKKHIKEEI</sequence>
<accession>A0A6M0P3B5</accession>
<evidence type="ECO:0000313" key="3">
    <source>
        <dbReference type="Proteomes" id="UP000476934"/>
    </source>
</evidence>
<gene>
    <name evidence="2" type="ORF">G4D61_03080</name>
</gene>
<dbReference type="PRINTS" id="PR00702">
    <property type="entry name" value="ACRIFLAVINRP"/>
</dbReference>
<keyword evidence="1" id="KW-0472">Membrane</keyword>
<dbReference type="Gene3D" id="1.20.1640.10">
    <property type="entry name" value="Multidrug efflux transporter AcrB transmembrane domain"/>
    <property type="match status" value="2"/>
</dbReference>
<reference evidence="2 3" key="1">
    <citation type="submission" date="2020-02" db="EMBL/GenBank/DDBJ databases">
        <authorList>
            <person name="Feng H."/>
        </authorList>
    </citation>
    <scope>NUCLEOTIDE SEQUENCE [LARGE SCALE GENOMIC DNA]</scope>
    <source>
        <strain evidence="2 3">Gsoil 114</strain>
    </source>
</reference>
<dbReference type="Gene3D" id="3.30.2090.10">
    <property type="entry name" value="Multidrug efflux transporter AcrB TolC docking domain, DN and DC subdomains"/>
    <property type="match status" value="2"/>
</dbReference>
<feature type="transmembrane region" description="Helical" evidence="1">
    <location>
        <begin position="371"/>
        <end position="388"/>
    </location>
</feature>
<feature type="transmembrane region" description="Helical" evidence="1">
    <location>
        <begin position="961"/>
        <end position="978"/>
    </location>
</feature>
<evidence type="ECO:0000313" key="2">
    <source>
        <dbReference type="EMBL" id="NEY18953.1"/>
    </source>
</evidence>
<dbReference type="SUPFAM" id="SSF82693">
    <property type="entry name" value="Multidrug efflux transporter AcrB pore domain, PN1, PN2, PC1 and PC2 subdomains"/>
    <property type="match status" value="2"/>
</dbReference>
<feature type="transmembrane region" description="Helical" evidence="1">
    <location>
        <begin position="912"/>
        <end position="933"/>
    </location>
</feature>
<dbReference type="EMBL" id="JAAIWK010000003">
    <property type="protein sequence ID" value="NEY18953.1"/>
    <property type="molecule type" value="Genomic_DNA"/>
</dbReference>
<keyword evidence="3" id="KW-1185">Reference proteome</keyword>
<feature type="transmembrane region" description="Helical" evidence="1">
    <location>
        <begin position="436"/>
        <end position="464"/>
    </location>
</feature>
<dbReference type="Proteomes" id="UP000476934">
    <property type="component" value="Unassembled WGS sequence"/>
</dbReference>
<dbReference type="GO" id="GO:0005886">
    <property type="term" value="C:plasma membrane"/>
    <property type="evidence" value="ECO:0007669"/>
    <property type="project" value="TreeGrafter"/>
</dbReference>
<dbReference type="PANTHER" id="PTHR32063">
    <property type="match status" value="1"/>
</dbReference>
<feature type="transmembrane region" description="Helical" evidence="1">
    <location>
        <begin position="990"/>
        <end position="1016"/>
    </location>
</feature>
<feature type="transmembrane region" description="Helical" evidence="1">
    <location>
        <begin position="886"/>
        <end position="906"/>
    </location>
</feature>
<feature type="transmembrane region" description="Helical" evidence="1">
    <location>
        <begin position="860"/>
        <end position="879"/>
    </location>
</feature>
<dbReference type="AlphaFoldDB" id="A0A6M0P3B5"/>
<feature type="transmembrane region" description="Helical" evidence="1">
    <location>
        <begin position="476"/>
        <end position="498"/>
    </location>
</feature>
<dbReference type="Gene3D" id="3.30.70.1320">
    <property type="entry name" value="Multidrug efflux transporter AcrB pore domain like"/>
    <property type="match status" value="1"/>
</dbReference>
<evidence type="ECO:0000256" key="1">
    <source>
        <dbReference type="SAM" id="Phobius"/>
    </source>
</evidence>
<dbReference type="PANTHER" id="PTHR32063:SF0">
    <property type="entry name" value="SWARMING MOTILITY PROTEIN SWRC"/>
    <property type="match status" value="1"/>
</dbReference>
<dbReference type="RefSeq" id="WP_025729596.1">
    <property type="nucleotide sequence ID" value="NZ_JAAIWK010000003.1"/>
</dbReference>
<organism evidence="2 3">
    <name type="scientific">Heyndrickxia ginsengihumi</name>
    <dbReference type="NCBI Taxonomy" id="363870"/>
    <lineage>
        <taxon>Bacteria</taxon>
        <taxon>Bacillati</taxon>
        <taxon>Bacillota</taxon>
        <taxon>Bacilli</taxon>
        <taxon>Bacillales</taxon>
        <taxon>Bacillaceae</taxon>
        <taxon>Heyndrickxia</taxon>
    </lineage>
</organism>
<dbReference type="Pfam" id="PF00873">
    <property type="entry name" value="ACR_tran"/>
    <property type="match status" value="1"/>
</dbReference>
<proteinExistence type="predicted"/>
<dbReference type="SUPFAM" id="SSF82714">
    <property type="entry name" value="Multidrug efflux transporter AcrB TolC docking domain, DN and DC subdomains"/>
    <property type="match status" value="1"/>
</dbReference>
<name>A0A6M0P3B5_9BACI</name>
<dbReference type="Gene3D" id="3.30.70.1440">
    <property type="entry name" value="Multidrug efflux transporter AcrB pore domain"/>
    <property type="match status" value="1"/>
</dbReference>
<dbReference type="GO" id="GO:0042910">
    <property type="term" value="F:xenobiotic transmembrane transporter activity"/>
    <property type="evidence" value="ECO:0007669"/>
    <property type="project" value="TreeGrafter"/>
</dbReference>
<dbReference type="SUPFAM" id="SSF82866">
    <property type="entry name" value="Multidrug efflux transporter AcrB transmembrane domain"/>
    <property type="match status" value="2"/>
</dbReference>
<dbReference type="InterPro" id="IPR001036">
    <property type="entry name" value="Acrflvin-R"/>
</dbReference>